<evidence type="ECO:0000256" key="5">
    <source>
        <dbReference type="ARBA" id="ARBA00022833"/>
    </source>
</evidence>
<dbReference type="Gene3D" id="1.20.1510.10">
    <property type="entry name" value="Cation efflux protein transmembrane domain"/>
    <property type="match status" value="1"/>
</dbReference>
<dbReference type="InterPro" id="IPR027469">
    <property type="entry name" value="Cation_efflux_TMD_sf"/>
</dbReference>
<evidence type="ECO:0000256" key="8">
    <source>
        <dbReference type="SAM" id="MobiDB-lite"/>
    </source>
</evidence>
<dbReference type="OrthoDB" id="9944568at2759"/>
<keyword evidence="6 9" id="KW-1133">Transmembrane helix</keyword>
<feature type="domain" description="Cation efflux protein transmembrane" evidence="10">
    <location>
        <begin position="18"/>
        <end position="288"/>
    </location>
</feature>
<keyword evidence="5" id="KW-0862">Zinc</keyword>
<dbReference type="EMBL" id="MU004300">
    <property type="protein sequence ID" value="KAF2660350.1"/>
    <property type="molecule type" value="Genomic_DNA"/>
</dbReference>
<sequence>MPHHHYQLPFSRKTRLRLVIGISFSFFLAEITTGFYTRSLALIADAFHYLNDLIGFIVALVAVSVQERKTAPDQLSFGWARAQMLGAFFNGAFLLALGLSIALQSIERFISLQHVENPFIVLIVGCVGLGLNIISVLFLHEHDHGDGGHDHDHGHAHSHAHSHSHPHAHSHSEPHSHGTEEASIHSHQHSHSHSRSNSTELQPASHASHIHLTTPPTKPGYDLGVLGVLIHLLGDAINNIGVIISGVIILYTHSPTRFYADPAVSLWIAIMILGTSIPLTKKSGTILLQSAPPGLKLDDVKHDLESIPGVKSVHELHVWQLDQKKAIASAHVVVSEESLGAFMENAKTVSECLHAYGIHSATLQPELQPSDDEMVRGEATGMGMEIQAGTGRSSIAGSLRHRAQGVAKCGLTCGSLCEPLMCCN</sequence>
<evidence type="ECO:0000256" key="4">
    <source>
        <dbReference type="ARBA" id="ARBA00022692"/>
    </source>
</evidence>
<keyword evidence="3" id="KW-0813">Transport</keyword>
<dbReference type="PANTHER" id="PTHR45820">
    <property type="entry name" value="FI23527P1"/>
    <property type="match status" value="1"/>
</dbReference>
<dbReference type="GO" id="GO:0006882">
    <property type="term" value="P:intracellular zinc ion homeostasis"/>
    <property type="evidence" value="ECO:0007669"/>
    <property type="project" value="TreeGrafter"/>
</dbReference>
<dbReference type="InterPro" id="IPR027470">
    <property type="entry name" value="Cation_efflux_CTD"/>
</dbReference>
<dbReference type="InterPro" id="IPR036837">
    <property type="entry name" value="Cation_efflux_CTD_sf"/>
</dbReference>
<evidence type="ECO:0000256" key="1">
    <source>
        <dbReference type="ARBA" id="ARBA00004141"/>
    </source>
</evidence>
<evidence type="ECO:0000256" key="6">
    <source>
        <dbReference type="ARBA" id="ARBA00022989"/>
    </source>
</evidence>
<gene>
    <name evidence="12" type="ORF">K491DRAFT_711847</name>
</gene>
<evidence type="ECO:0000256" key="3">
    <source>
        <dbReference type="ARBA" id="ARBA00022448"/>
    </source>
</evidence>
<feature type="transmembrane region" description="Helical" evidence="9">
    <location>
        <begin position="223"/>
        <end position="251"/>
    </location>
</feature>
<keyword evidence="4 9" id="KW-0812">Transmembrane</keyword>
<feature type="transmembrane region" description="Helical" evidence="9">
    <location>
        <begin position="118"/>
        <end position="139"/>
    </location>
</feature>
<evidence type="ECO:0000256" key="7">
    <source>
        <dbReference type="ARBA" id="ARBA00023136"/>
    </source>
</evidence>
<dbReference type="Pfam" id="PF01545">
    <property type="entry name" value="Cation_efflux"/>
    <property type="match status" value="1"/>
</dbReference>
<dbReference type="InterPro" id="IPR058533">
    <property type="entry name" value="Cation_efflux_TM"/>
</dbReference>
<comment type="subcellular location">
    <subcellularLocation>
        <location evidence="1">Membrane</location>
        <topology evidence="1">Multi-pass membrane protein</topology>
    </subcellularLocation>
</comment>
<evidence type="ECO:0000313" key="13">
    <source>
        <dbReference type="Proteomes" id="UP000799324"/>
    </source>
</evidence>
<evidence type="ECO:0000256" key="9">
    <source>
        <dbReference type="SAM" id="Phobius"/>
    </source>
</evidence>
<dbReference type="GO" id="GO:0016020">
    <property type="term" value="C:membrane"/>
    <property type="evidence" value="ECO:0007669"/>
    <property type="project" value="UniProtKB-SubCell"/>
</dbReference>
<dbReference type="SUPFAM" id="SSF160240">
    <property type="entry name" value="Cation efflux protein cytoplasmic domain-like"/>
    <property type="match status" value="1"/>
</dbReference>
<dbReference type="InterPro" id="IPR002524">
    <property type="entry name" value="Cation_efflux"/>
</dbReference>
<evidence type="ECO:0000259" key="10">
    <source>
        <dbReference type="Pfam" id="PF01545"/>
    </source>
</evidence>
<feature type="domain" description="Cation efflux protein cytoplasmic" evidence="11">
    <location>
        <begin position="292"/>
        <end position="366"/>
    </location>
</feature>
<protein>
    <submittedName>
        <fullName evidence="12">Cation efflux protein</fullName>
    </submittedName>
</protein>
<comment type="similarity">
    <text evidence="2">Belongs to the cation diffusion facilitator (CDF) transporter (TC 2.A.4) family. SLC30A subfamily.</text>
</comment>
<organism evidence="12 13">
    <name type="scientific">Lophiostoma macrostomum CBS 122681</name>
    <dbReference type="NCBI Taxonomy" id="1314788"/>
    <lineage>
        <taxon>Eukaryota</taxon>
        <taxon>Fungi</taxon>
        <taxon>Dikarya</taxon>
        <taxon>Ascomycota</taxon>
        <taxon>Pezizomycotina</taxon>
        <taxon>Dothideomycetes</taxon>
        <taxon>Pleosporomycetidae</taxon>
        <taxon>Pleosporales</taxon>
        <taxon>Lophiostomataceae</taxon>
        <taxon>Lophiostoma</taxon>
    </lineage>
</organism>
<feature type="region of interest" description="Disordered" evidence="8">
    <location>
        <begin position="146"/>
        <end position="213"/>
    </location>
</feature>
<feature type="transmembrane region" description="Helical" evidence="9">
    <location>
        <begin position="48"/>
        <end position="65"/>
    </location>
</feature>
<feature type="compositionally biased region" description="Basic and acidic residues" evidence="8">
    <location>
        <begin position="146"/>
        <end position="155"/>
    </location>
</feature>
<evidence type="ECO:0000313" key="12">
    <source>
        <dbReference type="EMBL" id="KAF2660350.1"/>
    </source>
</evidence>
<dbReference type="Pfam" id="PF16916">
    <property type="entry name" value="ZT_dimer"/>
    <property type="match status" value="1"/>
</dbReference>
<feature type="transmembrane region" description="Helical" evidence="9">
    <location>
        <begin position="263"/>
        <end position="280"/>
    </location>
</feature>
<dbReference type="NCBIfam" id="TIGR01297">
    <property type="entry name" value="CDF"/>
    <property type="match status" value="1"/>
</dbReference>
<proteinExistence type="inferred from homology"/>
<keyword evidence="13" id="KW-1185">Reference proteome</keyword>
<dbReference type="PANTHER" id="PTHR45820:SF5">
    <property type="entry name" value="DIFFUSION FACILITATOR FAMILY METAL ION TRANSPORTER, PUTATIVE-RELATED"/>
    <property type="match status" value="1"/>
</dbReference>
<feature type="transmembrane region" description="Helical" evidence="9">
    <location>
        <begin position="85"/>
        <end position="106"/>
    </location>
</feature>
<reference evidence="12" key="1">
    <citation type="journal article" date="2020" name="Stud. Mycol.">
        <title>101 Dothideomycetes genomes: a test case for predicting lifestyles and emergence of pathogens.</title>
        <authorList>
            <person name="Haridas S."/>
            <person name="Albert R."/>
            <person name="Binder M."/>
            <person name="Bloem J."/>
            <person name="Labutti K."/>
            <person name="Salamov A."/>
            <person name="Andreopoulos B."/>
            <person name="Baker S."/>
            <person name="Barry K."/>
            <person name="Bills G."/>
            <person name="Bluhm B."/>
            <person name="Cannon C."/>
            <person name="Castanera R."/>
            <person name="Culley D."/>
            <person name="Daum C."/>
            <person name="Ezra D."/>
            <person name="Gonzalez J."/>
            <person name="Henrissat B."/>
            <person name="Kuo A."/>
            <person name="Liang C."/>
            <person name="Lipzen A."/>
            <person name="Lutzoni F."/>
            <person name="Magnuson J."/>
            <person name="Mondo S."/>
            <person name="Nolan M."/>
            <person name="Ohm R."/>
            <person name="Pangilinan J."/>
            <person name="Park H.-J."/>
            <person name="Ramirez L."/>
            <person name="Alfaro M."/>
            <person name="Sun H."/>
            <person name="Tritt A."/>
            <person name="Yoshinaga Y."/>
            <person name="Zwiers L.-H."/>
            <person name="Turgeon B."/>
            <person name="Goodwin S."/>
            <person name="Spatafora J."/>
            <person name="Crous P."/>
            <person name="Grigoriev I."/>
        </authorList>
    </citation>
    <scope>NUCLEOTIDE SEQUENCE</scope>
    <source>
        <strain evidence="12">CBS 122681</strain>
    </source>
</reference>
<dbReference type="Proteomes" id="UP000799324">
    <property type="component" value="Unassembled WGS sequence"/>
</dbReference>
<feature type="compositionally biased region" description="Basic and acidic residues" evidence="8">
    <location>
        <begin position="170"/>
        <end position="184"/>
    </location>
</feature>
<feature type="transmembrane region" description="Helical" evidence="9">
    <location>
        <begin position="16"/>
        <end position="36"/>
    </location>
</feature>
<dbReference type="SUPFAM" id="SSF161111">
    <property type="entry name" value="Cation efflux protein transmembrane domain-like"/>
    <property type="match status" value="1"/>
</dbReference>
<dbReference type="AlphaFoldDB" id="A0A6A6TKG1"/>
<feature type="compositionally biased region" description="Basic residues" evidence="8">
    <location>
        <begin position="156"/>
        <end position="169"/>
    </location>
</feature>
<evidence type="ECO:0000259" key="11">
    <source>
        <dbReference type="Pfam" id="PF16916"/>
    </source>
</evidence>
<dbReference type="GO" id="GO:0005385">
    <property type="term" value="F:zinc ion transmembrane transporter activity"/>
    <property type="evidence" value="ECO:0007669"/>
    <property type="project" value="TreeGrafter"/>
</dbReference>
<accession>A0A6A6TKG1</accession>
<keyword evidence="7 9" id="KW-0472">Membrane</keyword>
<name>A0A6A6TKG1_9PLEO</name>
<evidence type="ECO:0000256" key="2">
    <source>
        <dbReference type="ARBA" id="ARBA00008873"/>
    </source>
</evidence>